<dbReference type="PANTHER" id="PTHR43616:SF5">
    <property type="entry name" value="GLYCEROL DEHYDROGENASE 1"/>
    <property type="match status" value="1"/>
</dbReference>
<evidence type="ECO:0000256" key="6">
    <source>
        <dbReference type="ARBA" id="ARBA00039147"/>
    </source>
</evidence>
<dbReference type="EMBL" id="JAFREL020000004">
    <property type="protein sequence ID" value="MEO1772219.1"/>
    <property type="molecule type" value="Genomic_DNA"/>
</dbReference>
<dbReference type="Gene3D" id="1.20.1090.10">
    <property type="entry name" value="Dehydroquinate synthase-like - alpha domain"/>
    <property type="match status" value="1"/>
</dbReference>
<organism evidence="10 11">
    <name type="scientific">Candidatus Enterococcus ferrettii</name>
    <dbReference type="NCBI Taxonomy" id="2815324"/>
    <lineage>
        <taxon>Bacteria</taxon>
        <taxon>Bacillati</taxon>
        <taxon>Bacillota</taxon>
        <taxon>Bacilli</taxon>
        <taxon>Lactobacillales</taxon>
        <taxon>Enterococcaceae</taxon>
        <taxon>Enterococcus</taxon>
    </lineage>
</organism>
<dbReference type="EC" id="1.1.1.6" evidence="6"/>
<protein>
    <recommendedName>
        <fullName evidence="7">Glycerol dehydrogenase</fullName>
        <ecNumber evidence="6">1.1.1.6</ecNumber>
    </recommendedName>
</protein>
<evidence type="ECO:0000313" key="11">
    <source>
        <dbReference type="Proteomes" id="UP000664357"/>
    </source>
</evidence>
<dbReference type="SUPFAM" id="SSF56796">
    <property type="entry name" value="Dehydroquinate synthase-like"/>
    <property type="match status" value="1"/>
</dbReference>
<comment type="similarity">
    <text evidence="1">Belongs to the iron-containing alcohol dehydrogenase family.</text>
</comment>
<sequence>MNKVFASPSRYIQGAGVFNACADYLKKLGNRVLLITDIIVWEKVGEKLYTHLTANGLVVTVDKFKGEASMSEINRITEIAKNETCDLIIGLGGGKASDTAKAVSNFTNTALAILPTIASTDAPTSSVSAVYSDEGVFENYLFYKKNPDLVLLDTEVISQAPVRLLKSGIADAMATWIEAKAVLQNNGENLVGGKQTLASVAIAEACEDVLFRYSLSAVAANEAQVVTKALEAIVEANTLLSGVGFESSGLGAAHSIHNGFTALTGEIHHLTHGEKVAYGTLTQLFLENRTSEEIDPYIRFYQSLGLPTTLEEMYLSDASYEDFLKVGELATASAETIHQMPFVITAKEVADALLAVDAYVKAYYQK</sequence>
<evidence type="ECO:0000256" key="7">
    <source>
        <dbReference type="ARBA" id="ARBA00040132"/>
    </source>
</evidence>
<dbReference type="InterPro" id="IPR018211">
    <property type="entry name" value="ADH_Fe_CS"/>
</dbReference>
<evidence type="ECO:0000256" key="4">
    <source>
        <dbReference type="ARBA" id="ARBA00023027"/>
    </source>
</evidence>
<comment type="catalytic activity">
    <reaction evidence="8">
        <text>glycerol + NAD(+) = dihydroxyacetone + NADH + H(+)</text>
        <dbReference type="Rhea" id="RHEA:13769"/>
        <dbReference type="ChEBI" id="CHEBI:15378"/>
        <dbReference type="ChEBI" id="CHEBI:16016"/>
        <dbReference type="ChEBI" id="CHEBI:17754"/>
        <dbReference type="ChEBI" id="CHEBI:57540"/>
        <dbReference type="ChEBI" id="CHEBI:57945"/>
        <dbReference type="EC" id="1.1.1.6"/>
    </reaction>
</comment>
<evidence type="ECO:0000256" key="8">
    <source>
        <dbReference type="ARBA" id="ARBA00049006"/>
    </source>
</evidence>
<accession>A0ABV0EUB8</accession>
<evidence type="ECO:0000313" key="10">
    <source>
        <dbReference type="EMBL" id="MEO1772219.1"/>
    </source>
</evidence>
<reference evidence="10 11" key="1">
    <citation type="submission" date="2024-02" db="EMBL/GenBank/DDBJ databases">
        <title>The Genome Sequence of Enterococcus sp. DIV0159.</title>
        <authorList>
            <person name="Earl A."/>
            <person name="Manson A."/>
            <person name="Gilmore M."/>
            <person name="Sanders J."/>
            <person name="Shea T."/>
            <person name="Howe W."/>
            <person name="Livny J."/>
            <person name="Cuomo C."/>
            <person name="Neafsey D."/>
            <person name="Birren B."/>
        </authorList>
    </citation>
    <scope>NUCLEOTIDE SEQUENCE [LARGE SCALE GENOMIC DNA]</scope>
    <source>
        <strain evidence="10 11">665A</strain>
    </source>
</reference>
<dbReference type="NCBIfam" id="NF006941">
    <property type="entry name" value="PRK09423.1"/>
    <property type="match status" value="1"/>
</dbReference>
<dbReference type="PIRSF" id="PIRSF000112">
    <property type="entry name" value="Glycerol_dehydrogenase"/>
    <property type="match status" value="1"/>
</dbReference>
<dbReference type="Pfam" id="PF00465">
    <property type="entry name" value="Fe-ADH"/>
    <property type="match status" value="1"/>
</dbReference>
<evidence type="ECO:0000256" key="2">
    <source>
        <dbReference type="ARBA" id="ARBA00022723"/>
    </source>
</evidence>
<dbReference type="InterPro" id="IPR016205">
    <property type="entry name" value="Glycerol_DH"/>
</dbReference>
<keyword evidence="2" id="KW-0479">Metal-binding</keyword>
<evidence type="ECO:0000256" key="3">
    <source>
        <dbReference type="ARBA" id="ARBA00023002"/>
    </source>
</evidence>
<name>A0ABV0EUB8_9ENTE</name>
<keyword evidence="4" id="KW-0520">NAD</keyword>
<evidence type="ECO:0000256" key="5">
    <source>
        <dbReference type="ARBA" id="ARBA00037918"/>
    </source>
</evidence>
<proteinExistence type="inferred from homology"/>
<dbReference type="PROSITE" id="PS00060">
    <property type="entry name" value="ADH_IRON_2"/>
    <property type="match status" value="1"/>
</dbReference>
<keyword evidence="11" id="KW-1185">Reference proteome</keyword>
<gene>
    <name evidence="10" type="ORF">JZO67_004201</name>
</gene>
<evidence type="ECO:0000256" key="1">
    <source>
        <dbReference type="ARBA" id="ARBA00007358"/>
    </source>
</evidence>
<evidence type="ECO:0000259" key="9">
    <source>
        <dbReference type="Pfam" id="PF00465"/>
    </source>
</evidence>
<dbReference type="PANTHER" id="PTHR43616">
    <property type="entry name" value="GLYCEROL DEHYDROGENASE"/>
    <property type="match status" value="1"/>
</dbReference>
<dbReference type="InterPro" id="IPR001670">
    <property type="entry name" value="ADH_Fe/GldA"/>
</dbReference>
<feature type="domain" description="Alcohol dehydrogenase iron-type/glycerol dehydrogenase GldA" evidence="9">
    <location>
        <begin position="8"/>
        <end position="154"/>
    </location>
</feature>
<keyword evidence="3" id="KW-0560">Oxidoreductase</keyword>
<dbReference type="Proteomes" id="UP000664357">
    <property type="component" value="Unassembled WGS sequence"/>
</dbReference>
<comment type="pathway">
    <text evidence="5">Polyol metabolism; glycerol fermentation; glycerone phosphate from glycerol (oxidative route): step 1/2.</text>
</comment>
<dbReference type="CDD" id="cd08170">
    <property type="entry name" value="GlyDH"/>
    <property type="match status" value="1"/>
</dbReference>
<dbReference type="Gene3D" id="3.40.50.1970">
    <property type="match status" value="1"/>
</dbReference>
<comment type="caution">
    <text evidence="10">The sequence shown here is derived from an EMBL/GenBank/DDBJ whole genome shotgun (WGS) entry which is preliminary data.</text>
</comment>
<dbReference type="RefSeq" id="WP_207701878.1">
    <property type="nucleotide sequence ID" value="NZ_JAFREL020000004.1"/>
</dbReference>